<protein>
    <recommendedName>
        <fullName evidence="3">DUF3800 domain-containing protein</fullName>
    </recommendedName>
</protein>
<dbReference type="EMBL" id="LN774769">
    <property type="protein sequence ID" value="CEN27807.1"/>
    <property type="molecule type" value="Genomic_DNA"/>
</dbReference>
<evidence type="ECO:0000313" key="1">
    <source>
        <dbReference type="EMBL" id="CEN27807.1"/>
    </source>
</evidence>
<gene>
    <name evidence="1" type="ORF">LACPI_0607</name>
</gene>
<accession>A0A0D6DV40</accession>
<reference evidence="2" key="1">
    <citation type="submission" date="2015-01" db="EMBL/GenBank/DDBJ databases">
        <authorList>
            <person name="Andreevskaya M."/>
        </authorList>
    </citation>
    <scope>NUCLEOTIDE SEQUENCE [LARGE SCALE GENOMIC DNA]</scope>
    <source>
        <strain evidence="2">MKFS47</strain>
    </source>
</reference>
<proteinExistence type="predicted"/>
<evidence type="ECO:0008006" key="3">
    <source>
        <dbReference type="Google" id="ProtNLM"/>
    </source>
</evidence>
<dbReference type="HOGENOM" id="CLU_634292_0_0_9"/>
<name>A0A0D6DV40_9LACT</name>
<evidence type="ECO:0000313" key="2">
    <source>
        <dbReference type="Proteomes" id="UP000033166"/>
    </source>
</evidence>
<dbReference type="Proteomes" id="UP000033166">
    <property type="component" value="Chromosome I"/>
</dbReference>
<dbReference type="AlphaFoldDB" id="A0A0D6DV40"/>
<dbReference type="RefSeq" id="WP_047915038.1">
    <property type="nucleotide sequence ID" value="NZ_LN774769.1"/>
</dbReference>
<organism evidence="1 2">
    <name type="scientific">Pseudolactococcus piscium MKFS47</name>
    <dbReference type="NCBI Taxonomy" id="297352"/>
    <lineage>
        <taxon>Bacteria</taxon>
        <taxon>Bacillati</taxon>
        <taxon>Bacillota</taxon>
        <taxon>Bacilli</taxon>
        <taxon>Lactobacillales</taxon>
        <taxon>Streptococcaceae</taxon>
        <taxon>Pseudolactococcus</taxon>
    </lineage>
</organism>
<dbReference type="KEGG" id="lpk:LACPI_0607"/>
<sequence>MENIIIYSDESNHDKSITLKDDILNIDKENGSREYIRSYLSINEEALENFLHNFVESENALRISSNTNYEIKATKCLKISGTRGVSKVEEKYIKHLTTLFSLLNDLDTTCIIVSCNKIEYMVKEAISINIDRIHRNHPSFYDIINNETVIYSYAKYFQNYYTENLIKPLFLGESNINYKIQRELSNINKDLKTSFLKSKEYKVGLTLIDFMKKRFVDFTAKPYYSWNYSLESEIFLKKFKLTDSETTYSFKFDGGTKFKKIFEGKLKEMGNESIVQEGDSQSETMLRVVDWLATFFGKLLRSYSNSFKMDKQEDKQIVLNTVHEIKDEWFDLTEEQFILFKVINKYLSNNKLFFLGGVLSDNILGIKNYIEYISSYETFEKFNLIPSYIHGRESNRLLNSQWDTFYNEKNIYFDSNDTTKGITYEHYIKINS</sequence>